<keyword evidence="1" id="KW-0732">Signal</keyword>
<sequence length="123" mass="13431">MAASLQFFFLCPLCHLLTPIRCTSLPRISMEPSPCDALVQCPEIALKGGMRGGWEKHLTGPSPVRFHALQQKPVARPRVPRPLSFGRCELPSTASTIDFVGQHLQLPPGAASLLNKTDMSQAR</sequence>
<feature type="signal peptide" evidence="1">
    <location>
        <begin position="1"/>
        <end position="22"/>
    </location>
</feature>
<dbReference type="AlphaFoldDB" id="A0AAJ0BHE1"/>
<dbReference type="EMBL" id="MU839831">
    <property type="protein sequence ID" value="KAK1757233.1"/>
    <property type="molecule type" value="Genomic_DNA"/>
</dbReference>
<proteinExistence type="predicted"/>
<keyword evidence="3" id="KW-1185">Reference proteome</keyword>
<accession>A0AAJ0BHE1</accession>
<name>A0AAJ0BHE1_9PEZI</name>
<gene>
    <name evidence="2" type="ORF">QBC47DRAFT_378683</name>
</gene>
<reference evidence="2" key="1">
    <citation type="submission" date="2023-06" db="EMBL/GenBank/DDBJ databases">
        <title>Genome-scale phylogeny and comparative genomics of the fungal order Sordariales.</title>
        <authorList>
            <consortium name="Lawrence Berkeley National Laboratory"/>
            <person name="Hensen N."/>
            <person name="Bonometti L."/>
            <person name="Westerberg I."/>
            <person name="Brannstrom I.O."/>
            <person name="Guillou S."/>
            <person name="Cros-Aarteil S."/>
            <person name="Calhoun S."/>
            <person name="Haridas S."/>
            <person name="Kuo A."/>
            <person name="Mondo S."/>
            <person name="Pangilinan J."/>
            <person name="Riley R."/>
            <person name="Labutti K."/>
            <person name="Andreopoulos B."/>
            <person name="Lipzen A."/>
            <person name="Chen C."/>
            <person name="Yanf M."/>
            <person name="Daum C."/>
            <person name="Ng V."/>
            <person name="Clum A."/>
            <person name="Steindorff A."/>
            <person name="Ohm R."/>
            <person name="Martin F."/>
            <person name="Silar P."/>
            <person name="Natvig D."/>
            <person name="Lalanne C."/>
            <person name="Gautier V."/>
            <person name="Ament-Velasquez S.L."/>
            <person name="Kruys A."/>
            <person name="Hutchinson M.I."/>
            <person name="Powell A.J."/>
            <person name="Barry K."/>
            <person name="Miller A.N."/>
            <person name="Grigoriev I.V."/>
            <person name="Debuchy R."/>
            <person name="Gladieux P."/>
            <person name="Thoren M.H."/>
            <person name="Johannesson H."/>
        </authorList>
    </citation>
    <scope>NUCLEOTIDE SEQUENCE</scope>
    <source>
        <strain evidence="2">PSN4</strain>
    </source>
</reference>
<evidence type="ECO:0000313" key="2">
    <source>
        <dbReference type="EMBL" id="KAK1757233.1"/>
    </source>
</evidence>
<dbReference type="Proteomes" id="UP001239445">
    <property type="component" value="Unassembled WGS sequence"/>
</dbReference>
<comment type="caution">
    <text evidence="2">The sequence shown here is derived from an EMBL/GenBank/DDBJ whole genome shotgun (WGS) entry which is preliminary data.</text>
</comment>
<organism evidence="2 3">
    <name type="scientific">Echria macrotheca</name>
    <dbReference type="NCBI Taxonomy" id="438768"/>
    <lineage>
        <taxon>Eukaryota</taxon>
        <taxon>Fungi</taxon>
        <taxon>Dikarya</taxon>
        <taxon>Ascomycota</taxon>
        <taxon>Pezizomycotina</taxon>
        <taxon>Sordariomycetes</taxon>
        <taxon>Sordariomycetidae</taxon>
        <taxon>Sordariales</taxon>
        <taxon>Schizotheciaceae</taxon>
        <taxon>Echria</taxon>
    </lineage>
</organism>
<evidence type="ECO:0008006" key="4">
    <source>
        <dbReference type="Google" id="ProtNLM"/>
    </source>
</evidence>
<evidence type="ECO:0000313" key="3">
    <source>
        <dbReference type="Proteomes" id="UP001239445"/>
    </source>
</evidence>
<evidence type="ECO:0000256" key="1">
    <source>
        <dbReference type="SAM" id="SignalP"/>
    </source>
</evidence>
<protein>
    <recommendedName>
        <fullName evidence="4">Secreted protein</fullName>
    </recommendedName>
</protein>
<feature type="chain" id="PRO_5042485603" description="Secreted protein" evidence="1">
    <location>
        <begin position="23"/>
        <end position="123"/>
    </location>
</feature>